<keyword evidence="4" id="KW-1185">Reference proteome</keyword>
<dbReference type="InterPro" id="IPR002347">
    <property type="entry name" value="SDR_fam"/>
</dbReference>
<dbReference type="EMBL" id="CAJVCH010330754">
    <property type="protein sequence ID" value="CAG7787053.1"/>
    <property type="molecule type" value="Genomic_DNA"/>
</dbReference>
<gene>
    <name evidence="3" type="ORF">AFUS01_LOCUS25580</name>
</gene>
<dbReference type="PANTHER" id="PTHR43115">
    <property type="entry name" value="DEHYDROGENASE/REDUCTASE SDR FAMILY MEMBER 11"/>
    <property type="match status" value="1"/>
</dbReference>
<comment type="caution">
    <text evidence="3">The sequence shown here is derived from an EMBL/GenBank/DDBJ whole genome shotgun (WGS) entry which is preliminary data.</text>
</comment>
<dbReference type="PROSITE" id="PS00061">
    <property type="entry name" value="ADH_SHORT"/>
    <property type="match status" value="1"/>
</dbReference>
<sequence length="148" mass="16201">SRPDWRTNASNVGCQCRRFGFVLLPSSMLSRGINDGHIFNINSMSGHRITGMMNFYAATKFAVTALTEGLRRELAVKSRIRVTAISPAMVETDFVTRALGDENGKEVIQSVGNLLKTQDIVDALIYALSAPESTQISDILIRPTGNLL</sequence>
<dbReference type="Proteomes" id="UP000708208">
    <property type="component" value="Unassembled WGS sequence"/>
</dbReference>
<comment type="similarity">
    <text evidence="1">Belongs to the short-chain dehydrogenases/reductases (SDR) family.</text>
</comment>
<evidence type="ECO:0000256" key="2">
    <source>
        <dbReference type="ARBA" id="ARBA00023002"/>
    </source>
</evidence>
<name>A0A8J2L3J1_9HEXA</name>
<protein>
    <submittedName>
        <fullName evidence="3">Uncharacterized protein</fullName>
    </submittedName>
</protein>
<dbReference type="Pfam" id="PF00106">
    <property type="entry name" value="adh_short"/>
    <property type="match status" value="1"/>
</dbReference>
<dbReference type="GO" id="GO:0016491">
    <property type="term" value="F:oxidoreductase activity"/>
    <property type="evidence" value="ECO:0007669"/>
    <property type="project" value="UniProtKB-KW"/>
</dbReference>
<dbReference type="InterPro" id="IPR020904">
    <property type="entry name" value="Sc_DH/Rdtase_CS"/>
</dbReference>
<evidence type="ECO:0000256" key="1">
    <source>
        <dbReference type="ARBA" id="ARBA00006484"/>
    </source>
</evidence>
<feature type="non-terminal residue" evidence="3">
    <location>
        <position position="1"/>
    </location>
</feature>
<reference evidence="3" key="1">
    <citation type="submission" date="2021-06" db="EMBL/GenBank/DDBJ databases">
        <authorList>
            <person name="Hodson N. C."/>
            <person name="Mongue J. A."/>
            <person name="Jaron S. K."/>
        </authorList>
    </citation>
    <scope>NUCLEOTIDE SEQUENCE</scope>
</reference>
<dbReference type="AlphaFoldDB" id="A0A8J2L3J1"/>
<evidence type="ECO:0000313" key="4">
    <source>
        <dbReference type="Proteomes" id="UP000708208"/>
    </source>
</evidence>
<evidence type="ECO:0000313" key="3">
    <source>
        <dbReference type="EMBL" id="CAG7787053.1"/>
    </source>
</evidence>
<dbReference type="PANTHER" id="PTHR43115:SF4">
    <property type="entry name" value="DEHYDROGENASE_REDUCTASE SDR FAMILY MEMBER 11"/>
    <property type="match status" value="1"/>
</dbReference>
<keyword evidence="2" id="KW-0560">Oxidoreductase</keyword>
<accession>A0A8J2L3J1</accession>
<dbReference type="OrthoDB" id="1933717at2759"/>
<organism evidence="3 4">
    <name type="scientific">Allacma fusca</name>
    <dbReference type="NCBI Taxonomy" id="39272"/>
    <lineage>
        <taxon>Eukaryota</taxon>
        <taxon>Metazoa</taxon>
        <taxon>Ecdysozoa</taxon>
        <taxon>Arthropoda</taxon>
        <taxon>Hexapoda</taxon>
        <taxon>Collembola</taxon>
        <taxon>Symphypleona</taxon>
        <taxon>Sminthuridae</taxon>
        <taxon>Allacma</taxon>
    </lineage>
</organism>
<proteinExistence type="inferred from homology"/>